<keyword evidence="2" id="KW-0378">Hydrolase</keyword>
<dbReference type="InterPro" id="IPR000073">
    <property type="entry name" value="AB_hydrolase_1"/>
</dbReference>
<evidence type="ECO:0000313" key="3">
    <source>
        <dbReference type="Proteomes" id="UP000625682"/>
    </source>
</evidence>
<feature type="domain" description="AB hydrolase-1" evidence="1">
    <location>
        <begin position="53"/>
        <end position="301"/>
    </location>
</feature>
<dbReference type="PANTHER" id="PTHR43433:SF10">
    <property type="entry name" value="AB HYDROLASE-1 DOMAIN-CONTAINING PROTEIN"/>
    <property type="match status" value="1"/>
</dbReference>
<dbReference type="SUPFAM" id="SSF53474">
    <property type="entry name" value="alpha/beta-Hydrolases"/>
    <property type="match status" value="1"/>
</dbReference>
<gene>
    <name evidence="2" type="ORF">GCM10012282_00390</name>
</gene>
<dbReference type="GO" id="GO:0016787">
    <property type="term" value="F:hydrolase activity"/>
    <property type="evidence" value="ECO:0007669"/>
    <property type="project" value="UniProtKB-KW"/>
</dbReference>
<reference evidence="2" key="2">
    <citation type="submission" date="2020-09" db="EMBL/GenBank/DDBJ databases">
        <authorList>
            <person name="Sun Q."/>
            <person name="Zhou Y."/>
        </authorList>
    </citation>
    <scope>NUCLEOTIDE SEQUENCE</scope>
    <source>
        <strain evidence="2">CGMCC 4.7272</strain>
    </source>
</reference>
<dbReference type="PANTHER" id="PTHR43433">
    <property type="entry name" value="HYDROLASE, ALPHA/BETA FOLD FAMILY PROTEIN"/>
    <property type="match status" value="1"/>
</dbReference>
<organism evidence="2 3">
    <name type="scientific">Streptomyces lacrimifluminis</name>
    <dbReference type="NCBI Taxonomy" id="1500077"/>
    <lineage>
        <taxon>Bacteria</taxon>
        <taxon>Bacillati</taxon>
        <taxon>Actinomycetota</taxon>
        <taxon>Actinomycetes</taxon>
        <taxon>Kitasatosporales</taxon>
        <taxon>Streptomycetaceae</taxon>
        <taxon>Streptomyces</taxon>
    </lineage>
</organism>
<dbReference type="AlphaFoldDB" id="A0A917KB06"/>
<name>A0A917KB06_9ACTN</name>
<dbReference type="PRINTS" id="PR00111">
    <property type="entry name" value="ABHYDROLASE"/>
</dbReference>
<comment type="caution">
    <text evidence="2">The sequence shown here is derived from an EMBL/GenBank/DDBJ whole genome shotgun (WGS) entry which is preliminary data.</text>
</comment>
<dbReference type="Gene3D" id="3.40.50.1820">
    <property type="entry name" value="alpha/beta hydrolase"/>
    <property type="match status" value="1"/>
</dbReference>
<dbReference type="InterPro" id="IPR029058">
    <property type="entry name" value="AB_hydrolase_fold"/>
</dbReference>
<dbReference type="EMBL" id="BMMU01000001">
    <property type="protein sequence ID" value="GGJ07624.1"/>
    <property type="molecule type" value="Genomic_DNA"/>
</dbReference>
<dbReference type="Pfam" id="PF00561">
    <property type="entry name" value="Abhydrolase_1"/>
    <property type="match status" value="1"/>
</dbReference>
<evidence type="ECO:0000313" key="2">
    <source>
        <dbReference type="EMBL" id="GGJ07624.1"/>
    </source>
</evidence>
<evidence type="ECO:0000259" key="1">
    <source>
        <dbReference type="Pfam" id="PF00561"/>
    </source>
</evidence>
<dbReference type="InterPro" id="IPR050471">
    <property type="entry name" value="AB_hydrolase"/>
</dbReference>
<proteinExistence type="predicted"/>
<sequence>MIWATMGNAPWHSRAAHYRERGATGGHGVRREVDAGDGRRLAVEVSGDPSGLPVFLLHGTPGSRLGPAPRPMLLYHQQVRMITYDRPGYGRSDPLPGRLVSHVAADVAAIADALGIARFAVVGRSGGGPHALACAAMLPDRVTRVAVLVSLAPRDADGLDWFAGMAASNVSEYTQALAGPDRLAASLRKRSVAIRKDPVRLLTQLRRELTESDLRVVADAGIRGMLLRNYREALRVSADGWVDDALSFCSPWGFSLTGISVPVLLWHGEQDSFSPASHTRWLATRIPSVTAILQPAAAHFTSLRVLPDIVTWLLAGRPLPSADRS</sequence>
<accession>A0A917KB06</accession>
<dbReference type="Proteomes" id="UP000625682">
    <property type="component" value="Unassembled WGS sequence"/>
</dbReference>
<reference evidence="2" key="1">
    <citation type="journal article" date="2014" name="Int. J. Syst. Evol. Microbiol.">
        <title>Complete genome sequence of Corynebacterium casei LMG S-19264T (=DSM 44701T), isolated from a smear-ripened cheese.</title>
        <authorList>
            <consortium name="US DOE Joint Genome Institute (JGI-PGF)"/>
            <person name="Walter F."/>
            <person name="Albersmeier A."/>
            <person name="Kalinowski J."/>
            <person name="Ruckert C."/>
        </authorList>
    </citation>
    <scope>NUCLEOTIDE SEQUENCE</scope>
    <source>
        <strain evidence="2">CGMCC 4.7272</strain>
    </source>
</reference>
<keyword evidence="3" id="KW-1185">Reference proteome</keyword>
<protein>
    <submittedName>
        <fullName evidence="2">Alpha/beta hydrolase</fullName>
    </submittedName>
</protein>